<dbReference type="InterPro" id="IPR014998">
    <property type="entry name" value="DUF1848"/>
</dbReference>
<reference evidence="1" key="2">
    <citation type="submission" date="2024-05" db="EMBL/GenBank/DDBJ databases">
        <title>Identification and characterization of horizontal gene transfer across gut microbiota members of farm animals based on homology search.</title>
        <authorList>
            <person name="Schwarzerova J."/>
            <person name="Nykrynova M."/>
            <person name="Jureckova K."/>
            <person name="Cejkova D."/>
            <person name="Rychlik I."/>
        </authorList>
    </citation>
    <scope>NUCLEOTIDE SEQUENCE</scope>
    <source>
        <strain evidence="1">84_SSukc20</strain>
    </source>
</reference>
<evidence type="ECO:0000313" key="2">
    <source>
        <dbReference type="Proteomes" id="UP001167871"/>
    </source>
</evidence>
<dbReference type="Proteomes" id="UP001167871">
    <property type="component" value="Unassembled WGS sequence"/>
</dbReference>
<keyword evidence="2" id="KW-1185">Reference proteome</keyword>
<evidence type="ECO:0000313" key="1">
    <source>
        <dbReference type="EMBL" id="MDN0049047.1"/>
    </source>
</evidence>
<proteinExistence type="predicted"/>
<accession>A0ABT7X4N1</accession>
<gene>
    <name evidence="1" type="ORF">QVO10_06550</name>
</gene>
<reference evidence="1" key="1">
    <citation type="submission" date="2023-06" db="EMBL/GenBank/DDBJ databases">
        <authorList>
            <person name="Zeman M."/>
            <person name="Kubasova T."/>
            <person name="Jahodarova E."/>
            <person name="Nykrynova M."/>
            <person name="Rychlik I."/>
        </authorList>
    </citation>
    <scope>NUCLEOTIDE SEQUENCE</scope>
    <source>
        <strain evidence="1">84_SSukc20</strain>
    </source>
</reference>
<name>A0ABT7X4N1_9BACE</name>
<protein>
    <submittedName>
        <fullName evidence="1">DUF1848 domain-containing protein</fullName>
    </submittedName>
</protein>
<dbReference type="Pfam" id="PF08902">
    <property type="entry name" value="DUF1848"/>
    <property type="match status" value="1"/>
</dbReference>
<sequence length="364" mass="42702">METDKITREEIHVKFRVAKEKITTDSGKQIEATAPVIISASRSTDIPAFYAKWFFNRLAKGYCVWYNPFNRKPMYVSFKHCKVVVFWTKNPEPILPYLYQLDERGIHYYFQVTLNDYVREGFEPNVPSVEKRIETFCKLSEQIGHERVIWRFDPLVITPDITPRILLNRIWKIGNRLKGYTDKLVFSFVDVKAYRKVQNNLIKEMHCFTKENVETAELNEAQRLEIVEGLAKLRDVWKAEGWNLTLATCAEEIDLEDYGIEHNRCIDGELMERVFGEDKELVYYLHTGKLPEPDLFGEIPPIPIERKNLKDKGQRKICGCMVSKDIGMYDTCLHFCVYCYANTSRECVLRNKARHSDNNESLIK</sequence>
<dbReference type="RefSeq" id="WP_301639390.1">
    <property type="nucleotide sequence ID" value="NZ_JAUEII010000011.1"/>
</dbReference>
<dbReference type="EMBL" id="JAUEII010000011">
    <property type="protein sequence ID" value="MDN0049047.1"/>
    <property type="molecule type" value="Genomic_DNA"/>
</dbReference>
<organism evidence="1 2">
    <name type="scientific">Bacteroides gallinaceum</name>
    <dbReference type="NCBI Taxonomy" id="1462571"/>
    <lineage>
        <taxon>Bacteria</taxon>
        <taxon>Pseudomonadati</taxon>
        <taxon>Bacteroidota</taxon>
        <taxon>Bacteroidia</taxon>
        <taxon>Bacteroidales</taxon>
        <taxon>Bacteroidaceae</taxon>
        <taxon>Bacteroides</taxon>
    </lineage>
</organism>
<comment type="caution">
    <text evidence="1">The sequence shown here is derived from an EMBL/GenBank/DDBJ whole genome shotgun (WGS) entry which is preliminary data.</text>
</comment>